<feature type="region of interest" description="Disordered" evidence="1">
    <location>
        <begin position="1"/>
        <end position="21"/>
    </location>
</feature>
<reference evidence="3 4" key="1">
    <citation type="submission" date="2018-09" db="EMBL/GenBank/DDBJ databases">
        <title>YIM PH 21725 draft genome.</title>
        <authorList>
            <person name="Miao C."/>
        </authorList>
    </citation>
    <scope>NUCLEOTIDE SEQUENCE [LARGE SCALE GENOMIC DNA]</scope>
    <source>
        <strain evidence="4">YIM PH21725</strain>
    </source>
</reference>
<dbReference type="AlphaFoldDB" id="A0A419I700"/>
<dbReference type="InterPro" id="IPR038109">
    <property type="entry name" value="DNA_bind_recomb_sf"/>
</dbReference>
<dbReference type="Gene3D" id="3.90.1750.20">
    <property type="entry name" value="Putative Large Serine Recombinase, Chain B, Domain 2"/>
    <property type="match status" value="1"/>
</dbReference>
<organism evidence="3 4">
    <name type="scientific">Amycolatopsis panacis</name>
    <dbReference type="NCBI Taxonomy" id="2340917"/>
    <lineage>
        <taxon>Bacteria</taxon>
        <taxon>Bacillati</taxon>
        <taxon>Actinomycetota</taxon>
        <taxon>Actinomycetes</taxon>
        <taxon>Pseudonocardiales</taxon>
        <taxon>Pseudonocardiaceae</taxon>
        <taxon>Amycolatopsis</taxon>
    </lineage>
</organism>
<dbReference type="GO" id="GO:0000150">
    <property type="term" value="F:DNA strand exchange activity"/>
    <property type="evidence" value="ECO:0007669"/>
    <property type="project" value="InterPro"/>
</dbReference>
<dbReference type="EMBL" id="QZFV01000069">
    <property type="protein sequence ID" value="RJQ87222.1"/>
    <property type="molecule type" value="Genomic_DNA"/>
</dbReference>
<evidence type="ECO:0000259" key="2">
    <source>
        <dbReference type="PROSITE" id="PS51737"/>
    </source>
</evidence>
<dbReference type="OrthoDB" id="3615233at2"/>
<keyword evidence="4" id="KW-1185">Reference proteome</keyword>
<dbReference type="PANTHER" id="PTHR30461">
    <property type="entry name" value="DNA-INVERTASE FROM LAMBDOID PROPHAGE"/>
    <property type="match status" value="1"/>
</dbReference>
<dbReference type="Proteomes" id="UP000285112">
    <property type="component" value="Unassembled WGS sequence"/>
</dbReference>
<sequence length="237" mass="26839">MPTTDGRHERDGEIPRWAATAGKHTLRAPRWVSRLFRPDHRATDDSEPQVPPPDVSGPIRHRVRREYRAATLAKARRISEQWVHAGFNTGTVPYGYRAQRVRITPGQRRARWRTLLVIEPAEAATVKMIFTWRGEDRLSVTAIRQRLAPDTGQPAAWTHATITSILRNPKYLGRQVRGRCHHGRRTPHQLWVWSPVQAHPPIVSSDEFIAANHRTILATALLAADSTASELPARRAA</sequence>
<dbReference type="GO" id="GO:0003677">
    <property type="term" value="F:DNA binding"/>
    <property type="evidence" value="ECO:0007669"/>
    <property type="project" value="InterPro"/>
</dbReference>
<comment type="caution">
    <text evidence="3">The sequence shown here is derived from an EMBL/GenBank/DDBJ whole genome shotgun (WGS) entry which is preliminary data.</text>
</comment>
<dbReference type="Pfam" id="PF07508">
    <property type="entry name" value="Recombinase"/>
    <property type="match status" value="1"/>
</dbReference>
<proteinExistence type="predicted"/>
<protein>
    <submittedName>
        <fullName evidence="3">Recombinase</fullName>
    </submittedName>
</protein>
<dbReference type="PANTHER" id="PTHR30461:SF23">
    <property type="entry name" value="DNA RECOMBINASE-RELATED"/>
    <property type="match status" value="1"/>
</dbReference>
<evidence type="ECO:0000256" key="1">
    <source>
        <dbReference type="SAM" id="MobiDB-lite"/>
    </source>
</evidence>
<accession>A0A419I700</accession>
<gene>
    <name evidence="3" type="ORF">D5S19_09775</name>
</gene>
<dbReference type="PROSITE" id="PS51737">
    <property type="entry name" value="RECOMBINASE_DNA_BIND"/>
    <property type="match status" value="1"/>
</dbReference>
<dbReference type="RefSeq" id="WP_120023031.1">
    <property type="nucleotide sequence ID" value="NZ_QZFV01000069.1"/>
</dbReference>
<feature type="domain" description="Recombinase" evidence="2">
    <location>
        <begin position="93"/>
        <end position="221"/>
    </location>
</feature>
<feature type="compositionally biased region" description="Basic and acidic residues" evidence="1">
    <location>
        <begin position="1"/>
        <end position="14"/>
    </location>
</feature>
<feature type="region of interest" description="Disordered" evidence="1">
    <location>
        <begin position="37"/>
        <end position="58"/>
    </location>
</feature>
<evidence type="ECO:0000313" key="3">
    <source>
        <dbReference type="EMBL" id="RJQ87222.1"/>
    </source>
</evidence>
<dbReference type="InterPro" id="IPR050639">
    <property type="entry name" value="SSR_resolvase"/>
</dbReference>
<name>A0A419I700_9PSEU</name>
<evidence type="ECO:0000313" key="4">
    <source>
        <dbReference type="Proteomes" id="UP000285112"/>
    </source>
</evidence>
<dbReference type="InterPro" id="IPR011109">
    <property type="entry name" value="DNA_bind_recombinase_dom"/>
</dbReference>